<dbReference type="EMBL" id="JAHHHW010000073">
    <property type="protein sequence ID" value="MBW4431653.1"/>
    <property type="molecule type" value="Genomic_DNA"/>
</dbReference>
<reference evidence="3" key="2">
    <citation type="journal article" date="2022" name="Microbiol. Resour. Announc.">
        <title>Metagenome Sequencing to Explore Phylogenomics of Terrestrial Cyanobacteria.</title>
        <authorList>
            <person name="Ward R.D."/>
            <person name="Stajich J.E."/>
            <person name="Johansen J.R."/>
            <person name="Huntemann M."/>
            <person name="Clum A."/>
            <person name="Foster B."/>
            <person name="Foster B."/>
            <person name="Roux S."/>
            <person name="Palaniappan K."/>
            <person name="Varghese N."/>
            <person name="Mukherjee S."/>
            <person name="Reddy T.B.K."/>
            <person name="Daum C."/>
            <person name="Copeland A."/>
            <person name="Chen I.A."/>
            <person name="Ivanova N.N."/>
            <person name="Kyrpides N.C."/>
            <person name="Shapiro N."/>
            <person name="Eloe-Fadrosh E.A."/>
            <person name="Pietrasiak N."/>
        </authorList>
    </citation>
    <scope>NUCLEOTIDE SEQUENCE</scope>
    <source>
        <strain evidence="3">HA4357-MV3</strain>
    </source>
</reference>
<keyword evidence="2" id="KW-1133">Transmembrane helix</keyword>
<feature type="region of interest" description="Disordered" evidence="1">
    <location>
        <begin position="1"/>
        <end position="22"/>
    </location>
</feature>
<gene>
    <name evidence="3" type="ORF">KME28_07970</name>
</gene>
<reference evidence="3" key="1">
    <citation type="submission" date="2021-05" db="EMBL/GenBank/DDBJ databases">
        <authorList>
            <person name="Pietrasiak N."/>
            <person name="Ward R."/>
            <person name="Stajich J.E."/>
            <person name="Kurbessoian T."/>
        </authorList>
    </citation>
    <scope>NUCLEOTIDE SEQUENCE</scope>
    <source>
        <strain evidence="3">HA4357-MV3</strain>
    </source>
</reference>
<feature type="compositionally biased region" description="Basic and acidic residues" evidence="1">
    <location>
        <begin position="13"/>
        <end position="22"/>
    </location>
</feature>
<evidence type="ECO:0000256" key="1">
    <source>
        <dbReference type="SAM" id="MobiDB-lite"/>
    </source>
</evidence>
<dbReference type="AlphaFoldDB" id="A0A9E3LSL5"/>
<name>A0A9E3LSL5_9NOST</name>
<sequence length="243" mass="27886">MNSKAQKNKFQRVGKEENDKEKGKNVNPLTFLFYLLPKFCNQSSYNLWLVAFGFWLFISNCFTYQAFAQNPTSSPTSREKSFCSQQSIELLTTKLLLDLPSYANRVIQRARRTSRKIDVFSYVLLAGRPEFTPLPLNSSGDIPKELKYSAKDVNQVFFTTLERQYTGKKVVELQQFHWLFLAKADNGWWMVMMFSRTGSDPKQEIPTPPQDSSNGVVAQGIKTWLRDCRAQSGSFSTSPTIKK</sequence>
<feature type="transmembrane region" description="Helical" evidence="2">
    <location>
        <begin position="45"/>
        <end position="67"/>
    </location>
</feature>
<organism evidence="3 4">
    <name type="scientific">Pelatocladus maniniholoensis HA4357-MV3</name>
    <dbReference type="NCBI Taxonomy" id="1117104"/>
    <lineage>
        <taxon>Bacteria</taxon>
        <taxon>Bacillati</taxon>
        <taxon>Cyanobacteriota</taxon>
        <taxon>Cyanophyceae</taxon>
        <taxon>Nostocales</taxon>
        <taxon>Nostocaceae</taxon>
        <taxon>Pelatocladus</taxon>
    </lineage>
</organism>
<evidence type="ECO:0000256" key="2">
    <source>
        <dbReference type="SAM" id="Phobius"/>
    </source>
</evidence>
<evidence type="ECO:0000313" key="3">
    <source>
        <dbReference type="EMBL" id="MBW4431653.1"/>
    </source>
</evidence>
<keyword evidence="2" id="KW-0472">Membrane</keyword>
<protein>
    <submittedName>
        <fullName evidence="3">Uncharacterized protein</fullName>
    </submittedName>
</protein>
<comment type="caution">
    <text evidence="3">The sequence shown here is derived from an EMBL/GenBank/DDBJ whole genome shotgun (WGS) entry which is preliminary data.</text>
</comment>
<proteinExistence type="predicted"/>
<accession>A0A9E3LSL5</accession>
<feature type="compositionally biased region" description="Basic residues" evidence="1">
    <location>
        <begin position="1"/>
        <end position="12"/>
    </location>
</feature>
<evidence type="ECO:0000313" key="4">
    <source>
        <dbReference type="Proteomes" id="UP000813215"/>
    </source>
</evidence>
<keyword evidence="2" id="KW-0812">Transmembrane</keyword>
<dbReference type="Proteomes" id="UP000813215">
    <property type="component" value="Unassembled WGS sequence"/>
</dbReference>